<name>W0VBY4_9BURK</name>
<keyword evidence="1" id="KW-1133">Transmembrane helix</keyword>
<organism evidence="2 3">
    <name type="scientific">Janthinobacterium agaricidamnosum NBRC 102515 = DSM 9628</name>
    <dbReference type="NCBI Taxonomy" id="1349767"/>
    <lineage>
        <taxon>Bacteria</taxon>
        <taxon>Pseudomonadati</taxon>
        <taxon>Pseudomonadota</taxon>
        <taxon>Betaproteobacteria</taxon>
        <taxon>Burkholderiales</taxon>
        <taxon>Oxalobacteraceae</taxon>
        <taxon>Janthinobacterium</taxon>
    </lineage>
</organism>
<dbReference type="EMBL" id="HG322949">
    <property type="protein sequence ID" value="CDG84812.1"/>
    <property type="molecule type" value="Genomic_DNA"/>
</dbReference>
<dbReference type="PROSITE" id="PS51257">
    <property type="entry name" value="PROKAR_LIPOPROTEIN"/>
    <property type="match status" value="1"/>
</dbReference>
<dbReference type="OrthoDB" id="64737at2"/>
<dbReference type="InterPro" id="IPR009781">
    <property type="entry name" value="DUF1345"/>
</dbReference>
<gene>
    <name evidence="2" type="ORF">GJA_4202</name>
</gene>
<evidence type="ECO:0008006" key="4">
    <source>
        <dbReference type="Google" id="ProtNLM"/>
    </source>
</evidence>
<reference evidence="2 3" key="1">
    <citation type="journal article" date="2015" name="Genome Announc.">
        <title>Genome Sequence of Mushroom Soft-Rot Pathogen Janthinobacterium agaricidamnosum.</title>
        <authorList>
            <person name="Graupner K."/>
            <person name="Lackner G."/>
            <person name="Hertweck C."/>
        </authorList>
    </citation>
    <scope>NUCLEOTIDE SEQUENCE [LARGE SCALE GENOMIC DNA]</scope>
    <source>
        <strain evidence="3">NBRC 102515 / DSM 9628</strain>
    </source>
</reference>
<feature type="transmembrane region" description="Helical" evidence="1">
    <location>
        <begin position="81"/>
        <end position="101"/>
    </location>
</feature>
<keyword evidence="1" id="KW-0812">Transmembrane</keyword>
<dbReference type="Proteomes" id="UP000027604">
    <property type="component" value="Chromosome I"/>
</dbReference>
<dbReference type="PATRIC" id="fig|1349767.4.peg.777"/>
<dbReference type="Pfam" id="PF07077">
    <property type="entry name" value="DUF1345"/>
    <property type="match status" value="1"/>
</dbReference>
<dbReference type="AlphaFoldDB" id="W0VBY4"/>
<evidence type="ECO:0000256" key="1">
    <source>
        <dbReference type="SAM" id="Phobius"/>
    </source>
</evidence>
<proteinExistence type="predicted"/>
<feature type="transmembrane region" description="Helical" evidence="1">
    <location>
        <begin position="42"/>
        <end position="61"/>
    </location>
</feature>
<dbReference type="Gene3D" id="1.10.287.70">
    <property type="match status" value="1"/>
</dbReference>
<keyword evidence="1" id="KW-0472">Membrane</keyword>
<dbReference type="STRING" id="1349767.GJA_4202"/>
<dbReference type="KEGG" id="jag:GJA_4202"/>
<evidence type="ECO:0000313" key="2">
    <source>
        <dbReference type="EMBL" id="CDG84812.1"/>
    </source>
</evidence>
<keyword evidence="3" id="KW-1185">Reference proteome</keyword>
<feature type="transmembrane region" description="Helical" evidence="1">
    <location>
        <begin position="197"/>
        <end position="219"/>
    </location>
</feature>
<protein>
    <recommendedName>
        <fullName evidence="4">Transmembrane protein</fullName>
    </recommendedName>
</protein>
<feature type="transmembrane region" description="Helical" evidence="1">
    <location>
        <begin position="113"/>
        <end position="136"/>
    </location>
</feature>
<dbReference type="RefSeq" id="WP_038495584.1">
    <property type="nucleotide sequence ID" value="NZ_BCTH01000016.1"/>
</dbReference>
<accession>W0VBY4</accession>
<sequence length="221" mass="24859">MRMPIPFHHFIRSRPHLSLAIGIGVTVGCLLPDDWHGMTRLLAAWNVAVWFYLITMGWMMLRADHRKVKQISAKQDERAAVVLAALSVASVMSLAAIVSQLSELKEMPSDQKALHYGFTVLTLIGSWFLVGTLFCFHYAHLYYRAEASERPLQFPDGEQEPDYWDFLYFSFTIAVAVQTSDVAVHGRLMRKIVLGQSILTFFFNLVVLGLSINIAAGLING</sequence>
<evidence type="ECO:0000313" key="3">
    <source>
        <dbReference type="Proteomes" id="UP000027604"/>
    </source>
</evidence>
<dbReference type="HOGENOM" id="CLU_098677_1_0_4"/>
<dbReference type="eggNOG" id="COG4291">
    <property type="taxonomic scope" value="Bacteria"/>
</dbReference>